<name>A0A426YE49_ENSVE</name>
<evidence type="ECO:0000313" key="1">
    <source>
        <dbReference type="EMBL" id="RRT49947.1"/>
    </source>
</evidence>
<sequence length="210" mass="23533">MPLNFLNARSFARKEQRVYPNLESPNLKPLIILVAPGIVPIAYYLLHSLVEHSCINPKSLAFGSLDEKSIDIGLMKFLGLCPSTLSWYLEFAFAFSTSSVPLQSMLSLHESKGSMTPRKSHLYGSMPLYADDQDFHLMQASMRTYGRPASAVPWHSPLESTTLLVIALFTEVELSVAPDHSHDHVPLLGTLWYLHLDFFLDGIQPPYADD</sequence>
<dbReference type="AlphaFoldDB" id="A0A426YE49"/>
<proteinExistence type="predicted"/>
<dbReference type="Proteomes" id="UP000287651">
    <property type="component" value="Unassembled WGS sequence"/>
</dbReference>
<reference evidence="1 2" key="1">
    <citation type="journal article" date="2014" name="Agronomy (Basel)">
        <title>A Draft Genome Sequence for Ensete ventricosum, the Drought-Tolerant Tree Against Hunger.</title>
        <authorList>
            <person name="Harrison J."/>
            <person name="Moore K.A."/>
            <person name="Paszkiewicz K."/>
            <person name="Jones T."/>
            <person name="Grant M."/>
            <person name="Ambacheew D."/>
            <person name="Muzemil S."/>
            <person name="Studholme D.J."/>
        </authorList>
    </citation>
    <scope>NUCLEOTIDE SEQUENCE [LARGE SCALE GENOMIC DNA]</scope>
</reference>
<evidence type="ECO:0000313" key="2">
    <source>
        <dbReference type="Proteomes" id="UP000287651"/>
    </source>
</evidence>
<gene>
    <name evidence="1" type="ORF">B296_00033397</name>
</gene>
<comment type="caution">
    <text evidence="1">The sequence shown here is derived from an EMBL/GenBank/DDBJ whole genome shotgun (WGS) entry which is preliminary data.</text>
</comment>
<accession>A0A426YE49</accession>
<organism evidence="1 2">
    <name type="scientific">Ensete ventricosum</name>
    <name type="common">Abyssinian banana</name>
    <name type="synonym">Musa ensete</name>
    <dbReference type="NCBI Taxonomy" id="4639"/>
    <lineage>
        <taxon>Eukaryota</taxon>
        <taxon>Viridiplantae</taxon>
        <taxon>Streptophyta</taxon>
        <taxon>Embryophyta</taxon>
        <taxon>Tracheophyta</taxon>
        <taxon>Spermatophyta</taxon>
        <taxon>Magnoliopsida</taxon>
        <taxon>Liliopsida</taxon>
        <taxon>Zingiberales</taxon>
        <taxon>Musaceae</taxon>
        <taxon>Ensete</taxon>
    </lineage>
</organism>
<protein>
    <submittedName>
        <fullName evidence="1">Uncharacterized protein</fullName>
    </submittedName>
</protein>
<dbReference type="EMBL" id="AMZH03013027">
    <property type="protein sequence ID" value="RRT49947.1"/>
    <property type="molecule type" value="Genomic_DNA"/>
</dbReference>